<organism evidence="1 2">
    <name type="scientific">Rangifer tarandus platyrhynchus</name>
    <name type="common">Svalbard reindeer</name>
    <dbReference type="NCBI Taxonomy" id="3082113"/>
    <lineage>
        <taxon>Eukaryota</taxon>
        <taxon>Metazoa</taxon>
        <taxon>Chordata</taxon>
        <taxon>Craniata</taxon>
        <taxon>Vertebrata</taxon>
        <taxon>Euteleostomi</taxon>
        <taxon>Mammalia</taxon>
        <taxon>Eutheria</taxon>
        <taxon>Laurasiatheria</taxon>
        <taxon>Artiodactyla</taxon>
        <taxon>Ruminantia</taxon>
        <taxon>Pecora</taxon>
        <taxon>Cervidae</taxon>
        <taxon>Odocoileinae</taxon>
        <taxon>Rangifer</taxon>
    </lineage>
</organism>
<reference evidence="1" key="2">
    <citation type="submission" date="2025-03" db="EMBL/GenBank/DDBJ databases">
        <authorList>
            <consortium name="ELIXIR-Norway"/>
            <consortium name="Elixir Norway"/>
        </authorList>
    </citation>
    <scope>NUCLEOTIDE SEQUENCE</scope>
</reference>
<protein>
    <submittedName>
        <fullName evidence="1">Uncharacterized protein</fullName>
    </submittedName>
</protein>
<reference evidence="1" key="1">
    <citation type="submission" date="2023-05" db="EMBL/GenBank/DDBJ databases">
        <authorList>
            <consortium name="ELIXIR-Norway"/>
        </authorList>
    </citation>
    <scope>NUCLEOTIDE SEQUENCE</scope>
</reference>
<gene>
    <name evidence="1" type="ORF">MRATA1EN22A_LOCUS15769</name>
</gene>
<dbReference type="EMBL" id="OX596110">
    <property type="protein sequence ID" value="CAN0329509.1"/>
    <property type="molecule type" value="Genomic_DNA"/>
</dbReference>
<dbReference type="Proteomes" id="UP001162501">
    <property type="component" value="Chromosome 26"/>
</dbReference>
<evidence type="ECO:0000313" key="2">
    <source>
        <dbReference type="Proteomes" id="UP001162501"/>
    </source>
</evidence>
<evidence type="ECO:0000313" key="1">
    <source>
        <dbReference type="EMBL" id="CAN0329509.1"/>
    </source>
</evidence>
<proteinExistence type="predicted"/>
<name>A0AC59ZA56_RANTA</name>
<accession>A0AC59ZA56</accession>
<sequence>MPLGLPGWHPPSCLPLPMVLSGTSRQGAPVPQSQGQVPCWARVSEALHPPPPAPATEPWTAAAHQGHGLMEPLQRRLPQLALQAESLMIWHQQSTEVLKRKLPRISQKSRASCECFIMVYLQR</sequence>